<gene>
    <name evidence="1" type="ORF">A605_00030</name>
</gene>
<dbReference type="InterPro" id="IPR054211">
    <property type="entry name" value="DUF6918"/>
</dbReference>
<dbReference type="EMBL" id="CP003697">
    <property type="protein sequence ID" value="AGF71024.1"/>
    <property type="molecule type" value="Genomic_DNA"/>
</dbReference>
<name>M1MTL3_9CORY</name>
<dbReference type="OrthoDB" id="530636at2"/>
<dbReference type="STRING" id="1121362.A605_00030"/>
<dbReference type="AlphaFoldDB" id="M1MTL3"/>
<sequence length="146" mass="15489">MSDLSQLLSDEKRPAVASDLAAFVESQISEQSGITGMAIKGAAAAARKVDSNIVPKGVNRMLPDLLGDLDPHWQAFQADASTDFGEFLAGRSPQVVDALMSVADRNAEQISIPALAKAYNSLRGKGAKLITPAVPELGRILQRNMD</sequence>
<dbReference type="RefSeq" id="WP_015399448.1">
    <property type="nucleotide sequence ID" value="NC_020302.1"/>
</dbReference>
<reference evidence="1 2" key="1">
    <citation type="journal article" date="2012" name="Stand. Genomic Sci.">
        <title>Genome sequence of the halotolerant bacterium Corynebacterium halotolerans type strain YIM 70093(T) (= DSM 44683(T)).</title>
        <authorList>
            <person name="Ruckert C."/>
            <person name="Albersmeier A."/>
            <person name="Al-Dilaimi A."/>
            <person name="Niehaus K."/>
            <person name="Szczepanowski R."/>
            <person name="Kalinowski J."/>
        </authorList>
    </citation>
    <scope>NUCLEOTIDE SEQUENCE [LARGE SCALE GENOMIC DNA]</scope>
    <source>
        <strain evidence="1">YIM 70093</strain>
    </source>
</reference>
<proteinExistence type="predicted"/>
<accession>M1MTL3</accession>
<dbReference type="eggNOG" id="ENOG5032ZDS">
    <property type="taxonomic scope" value="Bacteria"/>
</dbReference>
<keyword evidence="2" id="KW-1185">Reference proteome</keyword>
<evidence type="ECO:0000313" key="2">
    <source>
        <dbReference type="Proteomes" id="UP000011723"/>
    </source>
</evidence>
<protein>
    <submittedName>
        <fullName evidence="1">Uncharacterized protein</fullName>
    </submittedName>
</protein>
<dbReference type="PATRIC" id="fig|1121362.3.peg.6"/>
<dbReference type="Proteomes" id="UP000011723">
    <property type="component" value="Chromosome"/>
</dbReference>
<organism evidence="1 2">
    <name type="scientific">Corynebacterium halotolerans YIM 70093 = DSM 44683</name>
    <dbReference type="NCBI Taxonomy" id="1121362"/>
    <lineage>
        <taxon>Bacteria</taxon>
        <taxon>Bacillati</taxon>
        <taxon>Actinomycetota</taxon>
        <taxon>Actinomycetes</taxon>
        <taxon>Mycobacteriales</taxon>
        <taxon>Corynebacteriaceae</taxon>
        <taxon>Corynebacterium</taxon>
    </lineage>
</organism>
<dbReference type="HOGENOM" id="CLU_120382_0_0_11"/>
<dbReference type="KEGG" id="chn:A605_00030"/>
<dbReference type="Pfam" id="PF21893">
    <property type="entry name" value="DUF6918"/>
    <property type="match status" value="1"/>
</dbReference>
<evidence type="ECO:0000313" key="1">
    <source>
        <dbReference type="EMBL" id="AGF71024.1"/>
    </source>
</evidence>